<evidence type="ECO:0000256" key="5">
    <source>
        <dbReference type="ARBA" id="ARBA00022786"/>
    </source>
</evidence>
<accession>A0ABD1INW4</accession>
<dbReference type="PROSITE" id="PS50237">
    <property type="entry name" value="HECT"/>
    <property type="match status" value="1"/>
</dbReference>
<evidence type="ECO:0000313" key="10">
    <source>
        <dbReference type="Proteomes" id="UP001591681"/>
    </source>
</evidence>
<evidence type="ECO:0000256" key="4">
    <source>
        <dbReference type="ARBA" id="ARBA00022679"/>
    </source>
</evidence>
<evidence type="ECO:0000259" key="8">
    <source>
        <dbReference type="PROSITE" id="PS50237"/>
    </source>
</evidence>
<dbReference type="SMART" id="SM00119">
    <property type="entry name" value="HECTc"/>
    <property type="match status" value="1"/>
</dbReference>
<evidence type="ECO:0000256" key="3">
    <source>
        <dbReference type="ARBA" id="ARBA00012485"/>
    </source>
</evidence>
<comment type="catalytic activity">
    <reaction evidence="1">
        <text>S-ubiquitinyl-[E2 ubiquitin-conjugating enzyme]-L-cysteine + [acceptor protein]-L-lysine = [E2 ubiquitin-conjugating enzyme]-L-cysteine + N(6)-ubiquitinyl-[acceptor protein]-L-lysine.</text>
        <dbReference type="EC" id="2.3.2.26"/>
    </reaction>
</comment>
<dbReference type="InterPro" id="IPR000569">
    <property type="entry name" value="HECT_dom"/>
</dbReference>
<reference evidence="9 10" key="1">
    <citation type="submission" date="2024-09" db="EMBL/GenBank/DDBJ databases">
        <title>A chromosome-level genome assembly of Gray's grenadier anchovy, Coilia grayii.</title>
        <authorList>
            <person name="Fu Z."/>
        </authorList>
    </citation>
    <scope>NUCLEOTIDE SEQUENCE [LARGE SCALE GENOMIC DNA]</scope>
    <source>
        <strain evidence="9">G4</strain>
        <tissue evidence="9">Muscle</tissue>
    </source>
</reference>
<organism evidence="9 10">
    <name type="scientific">Coilia grayii</name>
    <name type="common">Gray's grenadier anchovy</name>
    <dbReference type="NCBI Taxonomy" id="363190"/>
    <lineage>
        <taxon>Eukaryota</taxon>
        <taxon>Metazoa</taxon>
        <taxon>Chordata</taxon>
        <taxon>Craniata</taxon>
        <taxon>Vertebrata</taxon>
        <taxon>Euteleostomi</taxon>
        <taxon>Actinopterygii</taxon>
        <taxon>Neopterygii</taxon>
        <taxon>Teleostei</taxon>
        <taxon>Clupei</taxon>
        <taxon>Clupeiformes</taxon>
        <taxon>Clupeoidei</taxon>
        <taxon>Engraulidae</taxon>
        <taxon>Coilinae</taxon>
        <taxon>Coilia</taxon>
    </lineage>
</organism>
<dbReference type="Gene3D" id="3.90.1750.10">
    <property type="entry name" value="Hect, E3 ligase catalytic domains"/>
    <property type="match status" value="1"/>
</dbReference>
<feature type="region of interest" description="Disordered" evidence="7">
    <location>
        <begin position="393"/>
        <end position="423"/>
    </location>
</feature>
<keyword evidence="10" id="KW-1185">Reference proteome</keyword>
<keyword evidence="5 6" id="KW-0833">Ubl conjugation pathway</keyword>
<evidence type="ECO:0000313" key="9">
    <source>
        <dbReference type="EMBL" id="KAL2076688.1"/>
    </source>
</evidence>
<dbReference type="EC" id="2.3.2.26" evidence="3"/>
<dbReference type="EMBL" id="JBHFQA010000127">
    <property type="protein sequence ID" value="KAL2076688.1"/>
    <property type="molecule type" value="Genomic_DNA"/>
</dbReference>
<dbReference type="SUPFAM" id="SSF56204">
    <property type="entry name" value="Hect, E3 ligase catalytic domain"/>
    <property type="match status" value="1"/>
</dbReference>
<feature type="active site" description="Glycyl thioester intermediate" evidence="6">
    <location>
        <position position="829"/>
    </location>
</feature>
<feature type="compositionally biased region" description="Polar residues" evidence="7">
    <location>
        <begin position="404"/>
        <end position="415"/>
    </location>
</feature>
<evidence type="ECO:0000256" key="6">
    <source>
        <dbReference type="PROSITE-ProRule" id="PRU00104"/>
    </source>
</evidence>
<feature type="domain" description="HECT" evidence="8">
    <location>
        <begin position="782"/>
        <end position="861"/>
    </location>
</feature>
<dbReference type="Gene3D" id="3.30.2410.10">
    <property type="entry name" value="Hect, E3 ligase catalytic domain"/>
    <property type="match status" value="1"/>
</dbReference>
<evidence type="ECO:0000256" key="1">
    <source>
        <dbReference type="ARBA" id="ARBA00000885"/>
    </source>
</evidence>
<dbReference type="PANTHER" id="PTHR11254:SF440">
    <property type="entry name" value="E3 UBIQUITIN-PROTEIN LIGASE NEDD-4"/>
    <property type="match status" value="1"/>
</dbReference>
<comment type="caution">
    <text evidence="9">The sequence shown here is derived from an EMBL/GenBank/DDBJ whole genome shotgun (WGS) entry which is preliminary data.</text>
</comment>
<name>A0ABD1INW4_9TELE</name>
<dbReference type="PANTHER" id="PTHR11254">
    <property type="entry name" value="HECT DOMAIN UBIQUITIN-PROTEIN LIGASE"/>
    <property type="match status" value="1"/>
</dbReference>
<comment type="pathway">
    <text evidence="2">Protein modification; protein ubiquitination.</text>
</comment>
<gene>
    <name evidence="9" type="ORF">ACEWY4_027716</name>
</gene>
<dbReference type="AlphaFoldDB" id="A0ABD1INW4"/>
<dbReference type="GO" id="GO:0061630">
    <property type="term" value="F:ubiquitin protein ligase activity"/>
    <property type="evidence" value="ECO:0007669"/>
    <property type="project" value="UniProtKB-EC"/>
</dbReference>
<dbReference type="InterPro" id="IPR035983">
    <property type="entry name" value="Hect_E3_ubiquitin_ligase"/>
</dbReference>
<proteinExistence type="predicted"/>
<dbReference type="Proteomes" id="UP001591681">
    <property type="component" value="Unassembled WGS sequence"/>
</dbReference>
<evidence type="ECO:0000256" key="7">
    <source>
        <dbReference type="SAM" id="MobiDB-lite"/>
    </source>
</evidence>
<dbReference type="InterPro" id="IPR050409">
    <property type="entry name" value="E3_ubiq-protein_ligase"/>
</dbReference>
<keyword evidence="4" id="KW-0808">Transferase</keyword>
<protein>
    <recommendedName>
        <fullName evidence="3">HECT-type E3 ubiquitin transferase</fullName>
        <ecNumber evidence="3">2.3.2.26</ecNumber>
    </recommendedName>
</protein>
<sequence>MVTVVGCLHVSMGQPLILDQSHAFNTTLHTTASPHHIRPPLAFTSASPGLHIASRANTASRTTSCAPRLTTLHTTASPHHIRPPLASASASPGLHIASRAQLARPPIHATPQQGLNTTLHTTASPQTTIRPPLASASALPCPYIASRANTASRTTSRAPCHATPHHGLSTTLHTTPCLSLHLPSCTPHRRAKQKIVLDNVTEGGGGLRVTTGDKHTPQLSTEPHCAVIVTHSRATLRSSPYRHTLFPASPSTPGALPSQRDAACLANISSSANLVSSPESLGVTVDREMSRLFPSGTPATAVPHSSLRYDSQRHFGNFTRTRRKRVKTQHHDTFIKDVILLPGPKCAVVVKHKAKHRLHQLGHILNGFEFQKSWSRGDVEAHIRHAFVDKLPPDISCEEENPEENQPSLTAQANESFPSGSAQQSSSTVSVYVADDDLLPSTSSNNNNYNNYLSVLATLSDVSSEDEELQTAMLASLQSERATECTAPPVKEILHELATKITDHTKSKFNISRSNVLDGALRGFKRGSYQPQNGIMVRFSDDLGFTEEAVDLGGPKREFLRLLIQALSTSSMFEGEEGKKNLTIDSIAMREDRYFFAGRAIAVSLIHGGPPACFVSPTLFSCLVHGPDRGQPVLEDIVDVELRDKIKRIADSETMDELRAATLPLEDYLASAGCLRPLRRLEDKTLLVKDLLMFQVIHRVRGPFERFRDGLRTLGLLDKIQAHPESFRPVLCWVPSTLDSDVLDNLFIIRRSAKATNRWNAEDAVIPFWRDYLCDAEAEGTEKLASILIFATGASRIPPLGFAPQPSIEFLHSDMQSGSPSQLPMANTCINCLKLPLHTSYNTFKTSMDFALGNTHGFGLI</sequence>
<evidence type="ECO:0000256" key="2">
    <source>
        <dbReference type="ARBA" id="ARBA00004906"/>
    </source>
</evidence>
<dbReference type="Pfam" id="PF00632">
    <property type="entry name" value="HECT"/>
    <property type="match status" value="1"/>
</dbReference>